<dbReference type="OrthoDB" id="226715at2157"/>
<keyword evidence="1" id="KW-0812">Transmembrane</keyword>
<organism evidence="2 3">
    <name type="scientific">Haloferax larsenii</name>
    <dbReference type="NCBI Taxonomy" id="302484"/>
    <lineage>
        <taxon>Archaea</taxon>
        <taxon>Methanobacteriati</taxon>
        <taxon>Methanobacteriota</taxon>
        <taxon>Stenosarchaea group</taxon>
        <taxon>Halobacteria</taxon>
        <taxon>Halobacteriales</taxon>
        <taxon>Haloferacaceae</taxon>
        <taxon>Haloferax</taxon>
    </lineage>
</organism>
<evidence type="ECO:0000313" key="3">
    <source>
        <dbReference type="Proteomes" id="UP000183894"/>
    </source>
</evidence>
<evidence type="ECO:0000313" key="2">
    <source>
        <dbReference type="EMBL" id="SEK58599.1"/>
    </source>
</evidence>
<gene>
    <name evidence="2" type="ORF">SAMN04488691_101812</name>
</gene>
<dbReference type="AlphaFoldDB" id="A0A1H7I7U8"/>
<name>A0A1H7I7U8_HALLR</name>
<protein>
    <submittedName>
        <fullName evidence="2">Uncharacterized protein</fullName>
    </submittedName>
</protein>
<dbReference type="Pfam" id="PF23928">
    <property type="entry name" value="DUF7266"/>
    <property type="match status" value="1"/>
</dbReference>
<reference evidence="2 3" key="1">
    <citation type="submission" date="2016-10" db="EMBL/GenBank/DDBJ databases">
        <authorList>
            <person name="de Groot N.N."/>
        </authorList>
    </citation>
    <scope>NUCLEOTIDE SEQUENCE [LARGE SCALE GENOMIC DNA]</scope>
    <source>
        <strain evidence="2 3">CDM_5</strain>
    </source>
</reference>
<dbReference type="Proteomes" id="UP000183894">
    <property type="component" value="Unassembled WGS sequence"/>
</dbReference>
<dbReference type="InterPro" id="IPR055690">
    <property type="entry name" value="DUF7266"/>
</dbReference>
<dbReference type="EMBL" id="FOAD01000001">
    <property type="protein sequence ID" value="SEK58599.1"/>
    <property type="molecule type" value="Genomic_DNA"/>
</dbReference>
<proteinExistence type="predicted"/>
<dbReference type="RefSeq" id="WP_074792235.1">
    <property type="nucleotide sequence ID" value="NZ_FOAD01000001.1"/>
</dbReference>
<keyword evidence="1" id="KW-0472">Membrane</keyword>
<sequence>MTTRGVSTTLGFVLTLTITAILVSGLMVAAGGFVSGERERITEAELEVIGQRLAANLEATDRVVAGSDDQTTVRISSRLELPPRVAGTTYRVTVEPDASGESELVLESSDPRITVRVPFVNRTRLAGSSVDGGDVVVDYDGTQLEVTDE</sequence>
<keyword evidence="1" id="KW-1133">Transmembrane helix</keyword>
<evidence type="ECO:0000256" key="1">
    <source>
        <dbReference type="SAM" id="Phobius"/>
    </source>
</evidence>
<feature type="transmembrane region" description="Helical" evidence="1">
    <location>
        <begin position="12"/>
        <end position="34"/>
    </location>
</feature>
<accession>A0A1H7I7U8</accession>